<dbReference type="AlphaFoldDB" id="A0A5S6QHL5"/>
<evidence type="ECO:0000256" key="1">
    <source>
        <dbReference type="ARBA" id="ARBA00022614"/>
    </source>
</evidence>
<evidence type="ECO:0000313" key="5">
    <source>
        <dbReference type="WBParaSite" id="TMUE_2000006352.1"/>
    </source>
</evidence>
<dbReference type="STRING" id="70415.A0A5S6QHL5"/>
<dbReference type="Gene3D" id="3.80.10.10">
    <property type="entry name" value="Ribonuclease Inhibitor"/>
    <property type="match status" value="3"/>
</dbReference>
<evidence type="ECO:0000256" key="2">
    <source>
        <dbReference type="ARBA" id="ARBA00022737"/>
    </source>
</evidence>
<dbReference type="PANTHER" id="PTHR24366">
    <property type="entry name" value="IG(IMMUNOGLOBULIN) AND LRR(LEUCINE RICH REPEAT) DOMAINS"/>
    <property type="match status" value="1"/>
</dbReference>
<organism evidence="4 5">
    <name type="scientific">Trichuris muris</name>
    <name type="common">Mouse whipworm</name>
    <dbReference type="NCBI Taxonomy" id="70415"/>
    <lineage>
        <taxon>Eukaryota</taxon>
        <taxon>Metazoa</taxon>
        <taxon>Ecdysozoa</taxon>
        <taxon>Nematoda</taxon>
        <taxon>Enoplea</taxon>
        <taxon>Dorylaimia</taxon>
        <taxon>Trichinellida</taxon>
        <taxon>Trichuridae</taxon>
        <taxon>Trichuris</taxon>
    </lineage>
</organism>
<name>A0A5S6QHL5_TRIMR</name>
<feature type="region of interest" description="Disordered" evidence="3">
    <location>
        <begin position="1068"/>
        <end position="1100"/>
    </location>
</feature>
<keyword evidence="2" id="KW-0677">Repeat</keyword>
<dbReference type="WBParaSite" id="TMUE_2000006352.1">
    <property type="protein sequence ID" value="TMUE_2000006352.1"/>
    <property type="gene ID" value="WBGene00288001"/>
</dbReference>
<dbReference type="PANTHER" id="PTHR24366:SF96">
    <property type="entry name" value="LEUCINE RICH REPEAT CONTAINING 53"/>
    <property type="match status" value="1"/>
</dbReference>
<keyword evidence="4" id="KW-1185">Reference proteome</keyword>
<reference evidence="5" key="1">
    <citation type="submission" date="2019-12" db="UniProtKB">
        <authorList>
            <consortium name="WormBaseParasite"/>
        </authorList>
    </citation>
    <scope>IDENTIFICATION</scope>
</reference>
<evidence type="ECO:0000256" key="3">
    <source>
        <dbReference type="SAM" id="MobiDB-lite"/>
    </source>
</evidence>
<dbReference type="PROSITE" id="PS51450">
    <property type="entry name" value="LRR"/>
    <property type="match status" value="3"/>
</dbReference>
<sequence>MRFSKTEMRTHWNVLGAGCMNTLVGRDLSKNNDCWEKINHRHVATPFGVKKAGGRWRKVVEKCKDVLETDACECQGRLPLFLCTGNRRRNGAKGNVLQKGHGALQQHSTRSESPVPEIFIPFYPEVMGDTGVVQYRLSNLCFLCLALLLSSTLTQGENFCPDTLAKETCSCLSYLDGAVIRCKGPDAPYEVERLKTQQLVIRELAIEEADIVEVGPRAFRNLKIRNLIMDKNRIHAIHKDAFAGLERTLVSLSIAHNKLTEIPTDALIGMESLLVLNLKCNNIGNIYTPALHNVSRLIELNLACNQICKISGSAFEPIKGTLQSLILDHNCLREVPAEALRNFKSLLALHLQHNNIETIEKLQLMNMVSLLMVRLSHNRIKSIDRYGFNNIPNMRYLFLDHNQLNVIEPNVLQQFQFLEIADLSYNNIAEITAGVFQGLERLLQLNLEGNVIQDIAPNAFAQTPLLLLLLGQNCLTGISQSVFQGIPFLRQLSMANNNIKNIQPFAFTSLANLQLLDLSGNKLDSVFPATLAPNFGSTIILSENPLVCGPAGYHVVQGGKPIMLLNEQNLICSALNRSRPDNCPNRKPEAQTTTCCSTDDDADTVDVSNIRPGLTGKKTQLEYPAMLEVPSATSVQPVERQYHSTSAWVHTTAAMLKDTTAMPFTTAAPVEMATRKPGKGGTPNMQRFWRLTKPPAKEHQILLTTTSPEAASGNLQAKAKTPEELSKQRVLQASRGTLQAVQRNKGYEKENWSPSELAKPIAPGTVTSGTILMLNKENATAYSSQKQPHIAKAVETEANTMSPAQAGKQSRPTQIATRLIKPAVTRPKPRVLSSETRQLKYHSVPAETQLNDRIQPITTIHGQRRMGEQQSVKLQHPLRQTNWPVDANFGTHSTERNAAQQSGQASVEDPAQLRKAEIPKQRSHVEEDVQSSFYRYAATMQPNLHEHPTTGDRLLSATNAGAIRNVNQPSHIQRQFQSEQLGHSAPQYRLSAGNMPLHNAAQVQAGSAQQGNLDLVEQALFMQQPQAQWQVPVSAPMIQIANEPQTFGPTKVRGIEGIPFNTEPFVGLHFNPPKNEEQRPSSRQPDAQPPLPNPFVQQRQ</sequence>
<dbReference type="SUPFAM" id="SSF52058">
    <property type="entry name" value="L domain-like"/>
    <property type="match status" value="1"/>
</dbReference>
<dbReference type="Pfam" id="PF13855">
    <property type="entry name" value="LRR_8"/>
    <property type="match status" value="3"/>
</dbReference>
<keyword evidence="1" id="KW-0433">Leucine-rich repeat</keyword>
<dbReference type="SMART" id="SM00369">
    <property type="entry name" value="LRR_TYP"/>
    <property type="match status" value="12"/>
</dbReference>
<dbReference type="Proteomes" id="UP000046395">
    <property type="component" value="Unassembled WGS sequence"/>
</dbReference>
<proteinExistence type="predicted"/>
<protein>
    <submittedName>
        <fullName evidence="5">LRRCT domain-containing protein</fullName>
    </submittedName>
</protein>
<dbReference type="InterPro" id="IPR001611">
    <property type="entry name" value="Leu-rich_rpt"/>
</dbReference>
<dbReference type="InterPro" id="IPR032675">
    <property type="entry name" value="LRR_dom_sf"/>
</dbReference>
<accession>A0A5S6QHL5</accession>
<evidence type="ECO:0000313" key="4">
    <source>
        <dbReference type="Proteomes" id="UP000046395"/>
    </source>
</evidence>
<dbReference type="InterPro" id="IPR003591">
    <property type="entry name" value="Leu-rich_rpt_typical-subtyp"/>
</dbReference>